<feature type="compositionally biased region" description="Polar residues" evidence="1">
    <location>
        <begin position="101"/>
        <end position="111"/>
    </location>
</feature>
<dbReference type="EMBL" id="UZAN01047878">
    <property type="protein sequence ID" value="VDP85875.1"/>
    <property type="molecule type" value="Genomic_DNA"/>
</dbReference>
<dbReference type="AlphaFoldDB" id="A0A183AS01"/>
<proteinExistence type="predicted"/>
<feature type="compositionally biased region" description="Low complexity" evidence="1">
    <location>
        <begin position="239"/>
        <end position="254"/>
    </location>
</feature>
<evidence type="ECO:0000313" key="4">
    <source>
        <dbReference type="WBParaSite" id="ECPE_0000976701-mRNA-1"/>
    </source>
</evidence>
<dbReference type="Proteomes" id="UP000272942">
    <property type="component" value="Unassembled WGS sequence"/>
</dbReference>
<sequence length="389" mass="43338">MQKGFSIWKPKANELARPSLKGFGVKGPNRSANKHVSRKNTRVLEPKSSDPPLKRFVALATKPTANVNAKRKIPGETPKRSSMPRRVDSSREREIVGADSPPNNIQKSENLITDELPVTSTNQPDGMSVLEQVQRILSAKDSRSAGHIPEKNANPGTRVSKKGIYRSESRNKRPAQDPEPPAEEVCKRQRGISRADLQALVRKQRQARKSERLSRERAEQERRERIQRNLAVTAQAAAAAAKAPLPAPRKPLLLTDRSTGSAPDQLYPVSESNLANEFSSERRRKLDALLKNDDVVWSPRFLNGISTSHRPGHLQTFGSNWTTHSSLSVNHRTPDESNCRRQSPVRMETSEPAEQKPPGYSFPIGRDSFQQPVPLNNQPVGIAKRSKCP</sequence>
<feature type="region of interest" description="Disordered" evidence="1">
    <location>
        <begin position="239"/>
        <end position="267"/>
    </location>
</feature>
<reference evidence="4" key="1">
    <citation type="submission" date="2016-06" db="UniProtKB">
        <authorList>
            <consortium name="WormBaseParasite"/>
        </authorList>
    </citation>
    <scope>IDENTIFICATION</scope>
</reference>
<feature type="compositionally biased region" description="Basic and acidic residues" evidence="1">
    <location>
        <begin position="165"/>
        <end position="176"/>
    </location>
</feature>
<evidence type="ECO:0000313" key="2">
    <source>
        <dbReference type="EMBL" id="VDP85875.1"/>
    </source>
</evidence>
<gene>
    <name evidence="2" type="ORF">ECPE_LOCUS9736</name>
</gene>
<dbReference type="WBParaSite" id="ECPE_0000976701-mRNA-1">
    <property type="protein sequence ID" value="ECPE_0000976701-mRNA-1"/>
    <property type="gene ID" value="ECPE_0000976701"/>
</dbReference>
<feature type="compositionally biased region" description="Basic and acidic residues" evidence="1">
    <location>
        <begin position="208"/>
        <end position="222"/>
    </location>
</feature>
<feature type="compositionally biased region" description="Polar residues" evidence="1">
    <location>
        <begin position="368"/>
        <end position="379"/>
    </location>
</feature>
<evidence type="ECO:0000313" key="3">
    <source>
        <dbReference type="Proteomes" id="UP000272942"/>
    </source>
</evidence>
<keyword evidence="3" id="KW-1185">Reference proteome</keyword>
<name>A0A183AS01_9TREM</name>
<accession>A0A183AS01</accession>
<protein>
    <submittedName>
        <fullName evidence="4">PAPA-1 domain-containing protein</fullName>
    </submittedName>
</protein>
<evidence type="ECO:0000256" key="1">
    <source>
        <dbReference type="SAM" id="MobiDB-lite"/>
    </source>
</evidence>
<feature type="region of interest" description="Disordered" evidence="1">
    <location>
        <begin position="325"/>
        <end position="389"/>
    </location>
</feature>
<feature type="compositionally biased region" description="Basic residues" evidence="1">
    <location>
        <begin position="32"/>
        <end position="41"/>
    </location>
</feature>
<feature type="region of interest" description="Disordered" evidence="1">
    <location>
        <begin position="19"/>
        <end position="222"/>
    </location>
</feature>
<feature type="compositionally biased region" description="Basic and acidic residues" evidence="1">
    <location>
        <begin position="73"/>
        <end position="96"/>
    </location>
</feature>
<feature type="compositionally biased region" description="Basic and acidic residues" evidence="1">
    <location>
        <begin position="138"/>
        <end position="150"/>
    </location>
</feature>
<reference evidence="2 3" key="2">
    <citation type="submission" date="2018-11" db="EMBL/GenBank/DDBJ databases">
        <authorList>
            <consortium name="Pathogen Informatics"/>
        </authorList>
    </citation>
    <scope>NUCLEOTIDE SEQUENCE [LARGE SCALE GENOMIC DNA]</scope>
    <source>
        <strain evidence="2 3">Egypt</strain>
    </source>
</reference>
<organism evidence="4">
    <name type="scientific">Echinostoma caproni</name>
    <dbReference type="NCBI Taxonomy" id="27848"/>
    <lineage>
        <taxon>Eukaryota</taxon>
        <taxon>Metazoa</taxon>
        <taxon>Spiralia</taxon>
        <taxon>Lophotrochozoa</taxon>
        <taxon>Platyhelminthes</taxon>
        <taxon>Trematoda</taxon>
        <taxon>Digenea</taxon>
        <taxon>Plagiorchiida</taxon>
        <taxon>Echinostomata</taxon>
        <taxon>Echinostomatoidea</taxon>
        <taxon>Echinostomatidae</taxon>
        <taxon>Echinostoma</taxon>
    </lineage>
</organism>